<dbReference type="InParanoid" id="A0A194X3J2"/>
<dbReference type="InterPro" id="IPR029063">
    <property type="entry name" value="SAM-dependent_MTases_sf"/>
</dbReference>
<dbReference type="Proteomes" id="UP000070700">
    <property type="component" value="Unassembled WGS sequence"/>
</dbReference>
<dbReference type="Pfam" id="PF13489">
    <property type="entry name" value="Methyltransf_23"/>
    <property type="match status" value="1"/>
</dbReference>
<protein>
    <recommendedName>
        <fullName evidence="3">Methyltransferase domain-containing protein</fullName>
    </recommendedName>
</protein>
<dbReference type="RefSeq" id="XP_018069091.1">
    <property type="nucleotide sequence ID" value="XM_018220044.1"/>
</dbReference>
<evidence type="ECO:0000313" key="2">
    <source>
        <dbReference type="Proteomes" id="UP000070700"/>
    </source>
</evidence>
<gene>
    <name evidence="1" type="ORF">LY89DRAFT_735813</name>
</gene>
<sequence>MPSDASEQESYVFRQRDETESSRLNFQHTIALKVSQGHLIHPSIDISSLKAVADIGTGTGIWLEDLQQQVHSQTRLDGFDISAAQFPSASKCTYQVHNILEPFAPEYHGLYDLVHIRNMVESGGYLQWEDFDFERIVTTGAASPTHAELISLTCSFFTGLGMSLNCSIRVEETMKQAGLADAIREQRNSYWDKSLDSDTKNWCWQSFGGFIPKAVLWSGKAKDEETAERMINEKLQVLGKEYQSGAVPNFAQRVIVGRKA</sequence>
<proteinExistence type="predicted"/>
<keyword evidence="2" id="KW-1185">Reference proteome</keyword>
<evidence type="ECO:0000313" key="1">
    <source>
        <dbReference type="EMBL" id="KUJ14736.1"/>
    </source>
</evidence>
<dbReference type="KEGG" id="psco:LY89DRAFT_735813"/>
<accession>A0A194X3J2</accession>
<dbReference type="AlphaFoldDB" id="A0A194X3J2"/>
<dbReference type="GeneID" id="28829770"/>
<dbReference type="OrthoDB" id="417697at2759"/>
<dbReference type="Gene3D" id="3.40.50.150">
    <property type="entry name" value="Vaccinia Virus protein VP39"/>
    <property type="match status" value="1"/>
</dbReference>
<organism evidence="1 2">
    <name type="scientific">Mollisia scopiformis</name>
    <name type="common">Conifer needle endophyte fungus</name>
    <name type="synonym">Phialocephala scopiformis</name>
    <dbReference type="NCBI Taxonomy" id="149040"/>
    <lineage>
        <taxon>Eukaryota</taxon>
        <taxon>Fungi</taxon>
        <taxon>Dikarya</taxon>
        <taxon>Ascomycota</taxon>
        <taxon>Pezizomycotina</taxon>
        <taxon>Leotiomycetes</taxon>
        <taxon>Helotiales</taxon>
        <taxon>Mollisiaceae</taxon>
        <taxon>Mollisia</taxon>
    </lineage>
</organism>
<dbReference type="SUPFAM" id="SSF53335">
    <property type="entry name" value="S-adenosyl-L-methionine-dependent methyltransferases"/>
    <property type="match status" value="1"/>
</dbReference>
<name>A0A194X3J2_MOLSC</name>
<reference evidence="1 2" key="1">
    <citation type="submission" date="2015-10" db="EMBL/GenBank/DDBJ databases">
        <title>Full genome of DAOMC 229536 Phialocephala scopiformis, a fungal endophyte of spruce producing the potent anti-insectan compound rugulosin.</title>
        <authorList>
            <consortium name="DOE Joint Genome Institute"/>
            <person name="Walker A.K."/>
            <person name="Frasz S.L."/>
            <person name="Seifert K.A."/>
            <person name="Miller J.D."/>
            <person name="Mondo S.J."/>
            <person name="Labutti K."/>
            <person name="Lipzen A."/>
            <person name="Dockter R."/>
            <person name="Kennedy M."/>
            <person name="Grigoriev I.V."/>
            <person name="Spatafora J.W."/>
        </authorList>
    </citation>
    <scope>NUCLEOTIDE SEQUENCE [LARGE SCALE GENOMIC DNA]</scope>
    <source>
        <strain evidence="1 2">CBS 120377</strain>
    </source>
</reference>
<evidence type="ECO:0008006" key="3">
    <source>
        <dbReference type="Google" id="ProtNLM"/>
    </source>
</evidence>
<dbReference type="EMBL" id="KQ947419">
    <property type="protein sequence ID" value="KUJ14736.1"/>
    <property type="molecule type" value="Genomic_DNA"/>
</dbReference>